<protein>
    <submittedName>
        <fullName evidence="3">GNAT family N-acetyltransferase</fullName>
    </submittedName>
    <submittedName>
        <fullName evidence="2">Ribosomal-protein-serine acetyltransferase</fullName>
    </submittedName>
</protein>
<evidence type="ECO:0000313" key="4">
    <source>
        <dbReference type="Proteomes" id="UP000058114"/>
    </source>
</evidence>
<dbReference type="Gene3D" id="3.40.630.30">
    <property type="match status" value="1"/>
</dbReference>
<dbReference type="OrthoDB" id="9784707at2"/>
<dbReference type="STRING" id="652.WL1483_735"/>
<dbReference type="KEGG" id="asr:WL1483_735"/>
<proteinExistence type="predicted"/>
<dbReference type="EMBL" id="JAIRBT010000011">
    <property type="protein sequence ID" value="MBZ6066499.1"/>
    <property type="molecule type" value="Genomic_DNA"/>
</dbReference>
<evidence type="ECO:0000313" key="5">
    <source>
        <dbReference type="Proteomes" id="UP000774958"/>
    </source>
</evidence>
<dbReference type="PANTHER" id="PTHR43441">
    <property type="entry name" value="RIBOSOMAL-PROTEIN-SERINE ACETYLTRANSFERASE"/>
    <property type="match status" value="1"/>
</dbReference>
<dbReference type="EMBL" id="CP013067">
    <property type="protein sequence ID" value="ALP40154.1"/>
    <property type="molecule type" value="Genomic_DNA"/>
</dbReference>
<dbReference type="PANTHER" id="PTHR43441:SF11">
    <property type="entry name" value="RIBOSOMAL-PROTEIN-SERINE ACETYLTRANSFERASE"/>
    <property type="match status" value="1"/>
</dbReference>
<accession>A0A0S2SEP8</accession>
<dbReference type="Pfam" id="PF13302">
    <property type="entry name" value="Acetyltransf_3"/>
    <property type="match status" value="1"/>
</dbReference>
<dbReference type="GO" id="GO:0008999">
    <property type="term" value="F:protein-N-terminal-alanine acetyltransferase activity"/>
    <property type="evidence" value="ECO:0007669"/>
    <property type="project" value="TreeGrafter"/>
</dbReference>
<organism evidence="2 4">
    <name type="scientific">Aeromonas schubertii</name>
    <dbReference type="NCBI Taxonomy" id="652"/>
    <lineage>
        <taxon>Bacteria</taxon>
        <taxon>Pseudomonadati</taxon>
        <taxon>Pseudomonadota</taxon>
        <taxon>Gammaproteobacteria</taxon>
        <taxon>Aeromonadales</taxon>
        <taxon>Aeromonadaceae</taxon>
        <taxon>Aeromonas</taxon>
    </lineage>
</organism>
<dbReference type="RefSeq" id="WP_050666300.1">
    <property type="nucleotide sequence ID" value="NZ_CDDB01000048.1"/>
</dbReference>
<dbReference type="InterPro" id="IPR016181">
    <property type="entry name" value="Acyl_CoA_acyltransferase"/>
</dbReference>
<dbReference type="InterPro" id="IPR051908">
    <property type="entry name" value="Ribosomal_N-acetyltransferase"/>
</dbReference>
<evidence type="ECO:0000259" key="1">
    <source>
        <dbReference type="PROSITE" id="PS51186"/>
    </source>
</evidence>
<sequence>MFTWTLDEELSLLFLQPGMATELFALCHDNRDYLSQWLPWPPFIQKPEDTSLFIRRAIEGFARGETMSCAIEYQGELVGIVAYNRLDHQLGVATIGYWLAERWQGNGIITRACQALIHHAFDELGMEKVEIRAAVDNTASRAVCERLGFTLEGVLRRAEKLPHGIVDHACYGLLRSEWRHERGA</sequence>
<dbReference type="InterPro" id="IPR000182">
    <property type="entry name" value="GNAT_dom"/>
</dbReference>
<reference evidence="4" key="1">
    <citation type="submission" date="2015-10" db="EMBL/GenBank/DDBJ databases">
        <title>Complete Genome Sequence of Aeromonas schubertii strain WL1483.</title>
        <authorList>
            <person name="Liu L."/>
        </authorList>
    </citation>
    <scope>NUCLEOTIDE SEQUENCE [LARGE SCALE GENOMIC DNA]</scope>
    <source>
        <strain evidence="4">WL1483</strain>
    </source>
</reference>
<dbReference type="Proteomes" id="UP000058114">
    <property type="component" value="Chromosome"/>
</dbReference>
<name>A0A0S2SEP8_9GAMM</name>
<reference evidence="2 4" key="2">
    <citation type="journal article" date="2016" name="Genome Announc.">
        <title>Complete Genome Sequence of the Highly Virulent Aeromonas schubertii Strain WL1483, Isolated from Diseased Snakehead Fish (Channa argus) in China.</title>
        <authorList>
            <person name="Liu L."/>
            <person name="Li N."/>
            <person name="Zhang D."/>
            <person name="Fu X."/>
            <person name="Shi C."/>
            <person name="Lin Q."/>
            <person name="Hao G."/>
        </authorList>
    </citation>
    <scope>NUCLEOTIDE SEQUENCE [LARGE SCALE GENOMIC DNA]</scope>
    <source>
        <strain evidence="2 4">WL1483</strain>
    </source>
</reference>
<dbReference type="SUPFAM" id="SSF55729">
    <property type="entry name" value="Acyl-CoA N-acyltransferases (Nat)"/>
    <property type="match status" value="1"/>
</dbReference>
<dbReference type="Proteomes" id="UP000774958">
    <property type="component" value="Unassembled WGS sequence"/>
</dbReference>
<keyword evidence="2" id="KW-0808">Transferase</keyword>
<evidence type="ECO:0000313" key="2">
    <source>
        <dbReference type="EMBL" id="ALP40154.1"/>
    </source>
</evidence>
<dbReference type="PROSITE" id="PS51186">
    <property type="entry name" value="GNAT"/>
    <property type="match status" value="1"/>
</dbReference>
<dbReference type="AlphaFoldDB" id="A0A0S2SEP8"/>
<gene>
    <name evidence="3" type="ORF">LA374_09815</name>
    <name evidence="2" type="ORF">WL1483_735</name>
</gene>
<dbReference type="GO" id="GO:1990189">
    <property type="term" value="F:protein N-terminal-serine acetyltransferase activity"/>
    <property type="evidence" value="ECO:0007669"/>
    <property type="project" value="TreeGrafter"/>
</dbReference>
<dbReference type="PATRIC" id="fig|652.5.peg.3980"/>
<feature type="domain" description="N-acetyltransferase" evidence="1">
    <location>
        <begin position="13"/>
        <end position="176"/>
    </location>
</feature>
<evidence type="ECO:0000313" key="3">
    <source>
        <dbReference type="EMBL" id="MBZ6066499.1"/>
    </source>
</evidence>
<keyword evidence="5" id="KW-1185">Reference proteome</keyword>
<reference evidence="3 5" key="3">
    <citation type="submission" date="2021-09" db="EMBL/GenBank/DDBJ databases">
        <title>Aeromonas schubertii isolated from Asian sea bass.</title>
        <authorList>
            <person name="Pinpimai K."/>
        </authorList>
    </citation>
    <scope>NUCLEOTIDE SEQUENCE [LARGE SCALE GENOMIC DNA]</scope>
    <source>
        <strain evidence="3 5">CHULA2021a</strain>
    </source>
</reference>
<dbReference type="CDD" id="cd04301">
    <property type="entry name" value="NAT_SF"/>
    <property type="match status" value="1"/>
</dbReference>
<dbReference type="GO" id="GO:0005737">
    <property type="term" value="C:cytoplasm"/>
    <property type="evidence" value="ECO:0007669"/>
    <property type="project" value="TreeGrafter"/>
</dbReference>